<feature type="transmembrane region" description="Helical" evidence="17">
    <location>
        <begin position="100"/>
        <end position="122"/>
    </location>
</feature>
<evidence type="ECO:0000256" key="10">
    <source>
        <dbReference type="ARBA" id="ARBA00023186"/>
    </source>
</evidence>
<dbReference type="KEGG" id="agf:ET445_06840"/>
<evidence type="ECO:0000256" key="17">
    <source>
        <dbReference type="SAM" id="Phobius"/>
    </source>
</evidence>
<dbReference type="Proteomes" id="UP000291259">
    <property type="component" value="Chromosome"/>
</dbReference>
<comment type="function">
    <text evidence="11">Required for the insertion and/or proper folding and/or complex formation of integral membrane proteins into the membrane. Involved in integration of membrane proteins that insert both dependently and independently of the Sec translocase complex, as well as at least some lipoproteins. Aids folding of multispanning membrane proteins.</text>
</comment>
<dbReference type="PANTHER" id="PTHR12428:SF65">
    <property type="entry name" value="CYTOCHROME C OXIDASE ASSEMBLY PROTEIN COX18, MITOCHONDRIAL"/>
    <property type="match status" value="1"/>
</dbReference>
<evidence type="ECO:0000256" key="2">
    <source>
        <dbReference type="ARBA" id="ARBA00010527"/>
    </source>
</evidence>
<keyword evidence="8 17" id="KW-1133">Transmembrane helix</keyword>
<dbReference type="GO" id="GO:0005886">
    <property type="term" value="C:plasma membrane"/>
    <property type="evidence" value="ECO:0007669"/>
    <property type="project" value="UniProtKB-SubCell"/>
</dbReference>
<evidence type="ECO:0000256" key="12">
    <source>
        <dbReference type="ARBA" id="ARBA00026028"/>
    </source>
</evidence>
<evidence type="ECO:0000256" key="6">
    <source>
        <dbReference type="ARBA" id="ARBA00022692"/>
    </source>
</evidence>
<evidence type="ECO:0000256" key="11">
    <source>
        <dbReference type="ARBA" id="ARBA00025034"/>
    </source>
</evidence>
<evidence type="ECO:0000256" key="13">
    <source>
        <dbReference type="ARBA" id="ARBA00031538"/>
    </source>
</evidence>
<evidence type="ECO:0000256" key="8">
    <source>
        <dbReference type="ARBA" id="ARBA00022989"/>
    </source>
</evidence>
<reference evidence="19 20" key="1">
    <citation type="submission" date="2019-01" db="EMBL/GenBank/DDBJ databases">
        <title>Genome sequencing of strain FW100M-8.</title>
        <authorList>
            <person name="Heo J."/>
            <person name="Kim S.-J."/>
            <person name="Kim J.-S."/>
            <person name="Hong S.-B."/>
            <person name="Kwon S.-W."/>
        </authorList>
    </citation>
    <scope>NUCLEOTIDE SEQUENCE [LARGE SCALE GENOMIC DNA]</scope>
    <source>
        <strain evidence="19 20">FW100M-8</strain>
    </source>
</reference>
<evidence type="ECO:0000259" key="18">
    <source>
        <dbReference type="Pfam" id="PF02096"/>
    </source>
</evidence>
<dbReference type="EMBL" id="CP035491">
    <property type="protein sequence ID" value="QAY73107.1"/>
    <property type="molecule type" value="Genomic_DNA"/>
</dbReference>
<dbReference type="CDD" id="cd20070">
    <property type="entry name" value="5TM_YidC_Alb3"/>
    <property type="match status" value="1"/>
</dbReference>
<keyword evidence="10" id="KW-0143">Chaperone</keyword>
<evidence type="ECO:0000256" key="5">
    <source>
        <dbReference type="ARBA" id="ARBA00022475"/>
    </source>
</evidence>
<evidence type="ECO:0000256" key="1">
    <source>
        <dbReference type="ARBA" id="ARBA00004651"/>
    </source>
</evidence>
<gene>
    <name evidence="19" type="ORF">ET445_06840</name>
</gene>
<dbReference type="GO" id="GO:0051205">
    <property type="term" value="P:protein insertion into membrane"/>
    <property type="evidence" value="ECO:0007669"/>
    <property type="project" value="TreeGrafter"/>
</dbReference>
<dbReference type="InterPro" id="IPR001708">
    <property type="entry name" value="YidC/ALB3/OXA1/COX18"/>
</dbReference>
<feature type="transmembrane region" description="Helical" evidence="17">
    <location>
        <begin position="224"/>
        <end position="245"/>
    </location>
</feature>
<feature type="transmembrane region" description="Helical" evidence="17">
    <location>
        <begin position="157"/>
        <end position="176"/>
    </location>
</feature>
<dbReference type="OrthoDB" id="9780552at2"/>
<evidence type="ECO:0000256" key="7">
    <source>
        <dbReference type="ARBA" id="ARBA00022927"/>
    </source>
</evidence>
<evidence type="ECO:0000313" key="19">
    <source>
        <dbReference type="EMBL" id="QAY73107.1"/>
    </source>
</evidence>
<comment type="similarity">
    <text evidence="2">Belongs to the OXA1/ALB3/YidC family. Type 1 subfamily.</text>
</comment>
<keyword evidence="4" id="KW-0813">Transport</keyword>
<evidence type="ECO:0000256" key="14">
    <source>
        <dbReference type="ARBA" id="ARBA00033245"/>
    </source>
</evidence>
<evidence type="ECO:0000256" key="4">
    <source>
        <dbReference type="ARBA" id="ARBA00022448"/>
    </source>
</evidence>
<evidence type="ECO:0000256" key="9">
    <source>
        <dbReference type="ARBA" id="ARBA00023136"/>
    </source>
</evidence>
<dbReference type="InterPro" id="IPR047196">
    <property type="entry name" value="YidC_ALB_C"/>
</dbReference>
<feature type="domain" description="Membrane insertase YidC/Oxa/ALB C-terminal" evidence="18">
    <location>
        <begin position="38"/>
        <end position="260"/>
    </location>
</feature>
<comment type="subcellular location">
    <subcellularLocation>
        <location evidence="1">Cell membrane</location>
        <topology evidence="1">Multi-pass membrane protein</topology>
    </subcellularLocation>
    <subcellularLocation>
        <location evidence="16">Membrane</location>
        <topology evidence="16">Multi-pass membrane protein</topology>
    </subcellularLocation>
</comment>
<protein>
    <recommendedName>
        <fullName evidence="3">Membrane protein insertase YidC</fullName>
    </recommendedName>
    <alternativeName>
        <fullName evidence="15">Foldase YidC</fullName>
    </alternativeName>
    <alternativeName>
        <fullName evidence="14">Membrane integrase YidC</fullName>
    </alternativeName>
    <alternativeName>
        <fullName evidence="13">Membrane protein YidC</fullName>
    </alternativeName>
</protein>
<dbReference type="Pfam" id="PF02096">
    <property type="entry name" value="60KD_IMP"/>
    <property type="match status" value="1"/>
</dbReference>
<keyword evidence="7" id="KW-0653">Protein transport</keyword>
<keyword evidence="9 17" id="KW-0472">Membrane</keyword>
<keyword evidence="6 16" id="KW-0812">Transmembrane</keyword>
<organism evidence="19 20">
    <name type="scientific">Agromyces protaetiae</name>
    <dbReference type="NCBI Taxonomy" id="2509455"/>
    <lineage>
        <taxon>Bacteria</taxon>
        <taxon>Bacillati</taxon>
        <taxon>Actinomycetota</taxon>
        <taxon>Actinomycetes</taxon>
        <taxon>Micrococcales</taxon>
        <taxon>Microbacteriaceae</taxon>
        <taxon>Agromyces</taxon>
    </lineage>
</organism>
<evidence type="ECO:0000256" key="15">
    <source>
        <dbReference type="ARBA" id="ARBA00033342"/>
    </source>
</evidence>
<dbReference type="PANTHER" id="PTHR12428">
    <property type="entry name" value="OXA1"/>
    <property type="match status" value="1"/>
</dbReference>
<evidence type="ECO:0000313" key="20">
    <source>
        <dbReference type="Proteomes" id="UP000291259"/>
    </source>
</evidence>
<dbReference type="NCBIfam" id="TIGR03592">
    <property type="entry name" value="yidC_oxa1_cterm"/>
    <property type="match status" value="1"/>
</dbReference>
<proteinExistence type="inferred from homology"/>
<dbReference type="GO" id="GO:0032977">
    <property type="term" value="F:membrane insertase activity"/>
    <property type="evidence" value="ECO:0007669"/>
    <property type="project" value="InterPro"/>
</dbReference>
<dbReference type="AlphaFoldDB" id="A0A4P6FGV6"/>
<dbReference type="InterPro" id="IPR028055">
    <property type="entry name" value="YidC/Oxa/ALB_C"/>
</dbReference>
<comment type="subunit">
    <text evidence="12">Interacts with the Sec translocase complex via SecD. Specifically interacts with transmembrane segments of nascent integral membrane proteins during membrane integration.</text>
</comment>
<accession>A0A4P6FGV6</accession>
<keyword evidence="5" id="KW-1003">Cell membrane</keyword>
<evidence type="ECO:0000256" key="3">
    <source>
        <dbReference type="ARBA" id="ARBA00015325"/>
    </source>
</evidence>
<dbReference type="RefSeq" id="WP_129190040.1">
    <property type="nucleotide sequence ID" value="NZ_CP035491.1"/>
</dbReference>
<keyword evidence="20" id="KW-1185">Reference proteome</keyword>
<name>A0A4P6FGV6_9MICO</name>
<sequence length="270" mass="28717">MDLTSLPLTSWLFDGAYGLLMGLADILAPFLGATSAAAAIILITLVVRAALIPTAISMQRGMQSRARLAPKMQELQKKHKNNPERLQREMMQLYSDEGTSPFAGCLPMLVQAPVVGIIYALFIHPQINGHANDLLTHTFAGVPLGSSLAGEIAAGTLTWPTALVFGGIVVAIAAVGEITRRVFRPKVPATADASAASKNVAKTDAAPNPAAALQSPTVLKMLGFLQFITAVFACFVPLAAGLYLFTTVTWTLVQRIILQRRFPMPEPVAA</sequence>
<dbReference type="GO" id="GO:0015031">
    <property type="term" value="P:protein transport"/>
    <property type="evidence" value="ECO:0007669"/>
    <property type="project" value="UniProtKB-KW"/>
</dbReference>
<feature type="transmembrane region" description="Helical" evidence="17">
    <location>
        <begin position="37"/>
        <end position="58"/>
    </location>
</feature>
<evidence type="ECO:0000256" key="16">
    <source>
        <dbReference type="RuleBase" id="RU003945"/>
    </source>
</evidence>